<evidence type="ECO:0000256" key="5">
    <source>
        <dbReference type="ARBA" id="ARBA00022692"/>
    </source>
</evidence>
<dbReference type="EMBL" id="BMWP01000004">
    <property type="protein sequence ID" value="GGW25629.1"/>
    <property type="molecule type" value="Genomic_DNA"/>
</dbReference>
<evidence type="ECO:0000256" key="1">
    <source>
        <dbReference type="ARBA" id="ARBA00004651"/>
    </source>
</evidence>
<dbReference type="GO" id="GO:0000287">
    <property type="term" value="F:magnesium ion binding"/>
    <property type="evidence" value="ECO:0007669"/>
    <property type="project" value="TreeGrafter"/>
</dbReference>
<protein>
    <recommendedName>
        <fullName evidence="8">Magnesium transport protein CorA</fullName>
    </recommendedName>
</protein>
<keyword evidence="3 8" id="KW-0813">Transport</keyword>
<dbReference type="Pfam" id="PF01544">
    <property type="entry name" value="CorA"/>
    <property type="match status" value="1"/>
</dbReference>
<dbReference type="SUPFAM" id="SSF143865">
    <property type="entry name" value="CorA soluble domain-like"/>
    <property type="match status" value="1"/>
</dbReference>
<keyword evidence="7 8" id="KW-0472">Membrane</keyword>
<dbReference type="Gene3D" id="1.20.58.340">
    <property type="entry name" value="Magnesium transport protein CorA, transmembrane region"/>
    <property type="match status" value="2"/>
</dbReference>
<evidence type="ECO:0000313" key="11">
    <source>
        <dbReference type="Proteomes" id="UP000634668"/>
    </source>
</evidence>
<evidence type="ECO:0000256" key="4">
    <source>
        <dbReference type="ARBA" id="ARBA00022475"/>
    </source>
</evidence>
<dbReference type="GO" id="GO:0015095">
    <property type="term" value="F:magnesium ion transmembrane transporter activity"/>
    <property type="evidence" value="ECO:0007669"/>
    <property type="project" value="UniProtKB-UniRule"/>
</dbReference>
<comment type="caution">
    <text evidence="10">The sequence shown here is derived from an EMBL/GenBank/DDBJ whole genome shotgun (WGS) entry which is preliminary data.</text>
</comment>
<keyword evidence="8" id="KW-0460">Magnesium</keyword>
<dbReference type="InterPro" id="IPR045861">
    <property type="entry name" value="CorA_cytoplasmic_dom"/>
</dbReference>
<dbReference type="InterPro" id="IPR045863">
    <property type="entry name" value="CorA_TM1_TM2"/>
</dbReference>
<evidence type="ECO:0000256" key="2">
    <source>
        <dbReference type="ARBA" id="ARBA00009765"/>
    </source>
</evidence>
<organism evidence="10 11">
    <name type="scientific">Arenibacter certesii</name>
    <dbReference type="NCBI Taxonomy" id="228955"/>
    <lineage>
        <taxon>Bacteria</taxon>
        <taxon>Pseudomonadati</taxon>
        <taxon>Bacteroidota</taxon>
        <taxon>Flavobacteriia</taxon>
        <taxon>Flavobacteriales</taxon>
        <taxon>Flavobacteriaceae</taxon>
        <taxon>Arenibacter</taxon>
    </lineage>
</organism>
<dbReference type="PANTHER" id="PTHR46494">
    <property type="entry name" value="CORA FAMILY METAL ION TRANSPORTER (EUROFUNG)"/>
    <property type="match status" value="1"/>
</dbReference>
<dbReference type="CDD" id="cd12828">
    <property type="entry name" value="TmCorA-like_1"/>
    <property type="match status" value="1"/>
</dbReference>
<comment type="similarity">
    <text evidence="2 8">Belongs to the CorA metal ion transporter (MIT) (TC 1.A.35) family.</text>
</comment>
<keyword evidence="6 8" id="KW-1133">Transmembrane helix</keyword>
<dbReference type="InterPro" id="IPR002523">
    <property type="entry name" value="MgTranspt_CorA/ZnTranspt_ZntB"/>
</dbReference>
<sequence length="368" mass="43186">MGKKKRTAKVTNKKQSRRAKKMGKAPGSVIYMGNREGEKSSVHILEYQEHQIDEFEFDVYKQEDFEKIIEFKNSPSISWIDVIGLSDEKLIEKLGTSFGLNLLSIEDAVNTNQRPKIDEYDNYIFGVFNMLYLDHNNELVAEHVAIVLMENTVIVLQELKDDVFDGIYNRIKSKTGRIREKGADYLFFALLDAIIDNYFVILENINSKIEILEEDVYLHPTPEIAQDIQLLKKEVLRIRRWIYPVKEMISKLIDTEHPLITKDTKLFLRDAMDHSIEINETLQVYREMSMSLMEMYISNVSNKMNEVMKVLTIMASIFIPLTFIAGVYGMNFDYIPELHLKYGYFYVWGLMILIFVGLLFYFKRKNWL</sequence>
<dbReference type="NCBIfam" id="TIGR00383">
    <property type="entry name" value="corA"/>
    <property type="match status" value="1"/>
</dbReference>
<name>A0A918IQL1_9FLAO</name>
<feature type="compositionally biased region" description="Basic residues" evidence="9">
    <location>
        <begin position="1"/>
        <end position="23"/>
    </location>
</feature>
<reference evidence="10" key="1">
    <citation type="journal article" date="2014" name="Int. J. Syst. Evol. Microbiol.">
        <title>Complete genome sequence of Corynebacterium casei LMG S-19264T (=DSM 44701T), isolated from a smear-ripened cheese.</title>
        <authorList>
            <consortium name="US DOE Joint Genome Institute (JGI-PGF)"/>
            <person name="Walter F."/>
            <person name="Albersmeier A."/>
            <person name="Kalinowski J."/>
            <person name="Ruckert C."/>
        </authorList>
    </citation>
    <scope>NUCLEOTIDE SEQUENCE</scope>
    <source>
        <strain evidence="10">KCTC 12113</strain>
    </source>
</reference>
<evidence type="ECO:0000256" key="6">
    <source>
        <dbReference type="ARBA" id="ARBA00022989"/>
    </source>
</evidence>
<keyword evidence="4 8" id="KW-1003">Cell membrane</keyword>
<evidence type="ECO:0000313" key="10">
    <source>
        <dbReference type="EMBL" id="GGW25629.1"/>
    </source>
</evidence>
<gene>
    <name evidence="8 10" type="primary">corA</name>
    <name evidence="10" type="ORF">GCM10007383_07940</name>
</gene>
<keyword evidence="5 8" id="KW-0812">Transmembrane</keyword>
<keyword evidence="11" id="KW-1185">Reference proteome</keyword>
<dbReference type="GO" id="GO:0015087">
    <property type="term" value="F:cobalt ion transmembrane transporter activity"/>
    <property type="evidence" value="ECO:0007669"/>
    <property type="project" value="UniProtKB-UniRule"/>
</dbReference>
<feature type="region of interest" description="Disordered" evidence="9">
    <location>
        <begin position="1"/>
        <end position="30"/>
    </location>
</feature>
<dbReference type="RefSeq" id="WP_026813992.1">
    <property type="nucleotide sequence ID" value="NZ_BMWP01000004.1"/>
</dbReference>
<dbReference type="FunFam" id="1.20.58.340:FF:000012">
    <property type="entry name" value="Magnesium transport protein CorA"/>
    <property type="match status" value="1"/>
</dbReference>
<feature type="transmembrane region" description="Helical" evidence="8">
    <location>
        <begin position="342"/>
        <end position="362"/>
    </location>
</feature>
<reference evidence="10" key="2">
    <citation type="submission" date="2020-09" db="EMBL/GenBank/DDBJ databases">
        <authorList>
            <person name="Sun Q."/>
            <person name="Kim S."/>
        </authorList>
    </citation>
    <scope>NUCLEOTIDE SEQUENCE</scope>
    <source>
        <strain evidence="10">KCTC 12113</strain>
    </source>
</reference>
<dbReference type="AlphaFoldDB" id="A0A918IQL1"/>
<dbReference type="PANTHER" id="PTHR46494:SF1">
    <property type="entry name" value="CORA FAMILY METAL ION TRANSPORTER (EUROFUNG)"/>
    <property type="match status" value="1"/>
</dbReference>
<dbReference type="Gene3D" id="3.30.460.20">
    <property type="entry name" value="CorA soluble domain-like"/>
    <property type="match status" value="1"/>
</dbReference>
<proteinExistence type="inferred from homology"/>
<dbReference type="InterPro" id="IPR004488">
    <property type="entry name" value="Mg/Co-transport_prot_CorA"/>
</dbReference>
<keyword evidence="8" id="KW-0406">Ion transport</keyword>
<accession>A0A918IQL1</accession>
<evidence type="ECO:0000256" key="9">
    <source>
        <dbReference type="SAM" id="MobiDB-lite"/>
    </source>
</evidence>
<comment type="subcellular location">
    <subcellularLocation>
        <location evidence="1">Cell membrane</location>
        <topology evidence="1">Multi-pass membrane protein</topology>
    </subcellularLocation>
    <subcellularLocation>
        <location evidence="8">Membrane</location>
        <topology evidence="8">Multi-pass membrane protein</topology>
    </subcellularLocation>
</comment>
<dbReference type="GO" id="GO:0005886">
    <property type="term" value="C:plasma membrane"/>
    <property type="evidence" value="ECO:0007669"/>
    <property type="project" value="UniProtKB-SubCell"/>
</dbReference>
<evidence type="ECO:0000256" key="8">
    <source>
        <dbReference type="RuleBase" id="RU362010"/>
    </source>
</evidence>
<feature type="transmembrane region" description="Helical" evidence="8">
    <location>
        <begin position="310"/>
        <end position="330"/>
    </location>
</feature>
<evidence type="ECO:0000256" key="7">
    <source>
        <dbReference type="ARBA" id="ARBA00023136"/>
    </source>
</evidence>
<comment type="function">
    <text evidence="8">Mediates influx of magnesium ions.</text>
</comment>
<dbReference type="Proteomes" id="UP000634668">
    <property type="component" value="Unassembled WGS sequence"/>
</dbReference>
<dbReference type="SUPFAM" id="SSF144083">
    <property type="entry name" value="Magnesium transport protein CorA, transmembrane region"/>
    <property type="match status" value="1"/>
</dbReference>
<evidence type="ECO:0000256" key="3">
    <source>
        <dbReference type="ARBA" id="ARBA00022448"/>
    </source>
</evidence>
<dbReference type="GO" id="GO:0050897">
    <property type="term" value="F:cobalt ion binding"/>
    <property type="evidence" value="ECO:0007669"/>
    <property type="project" value="TreeGrafter"/>
</dbReference>